<keyword evidence="3 5" id="KW-0378">Hydrolase</keyword>
<dbReference type="CDD" id="cd00306">
    <property type="entry name" value="Peptidases_S8_S53"/>
    <property type="match status" value="1"/>
</dbReference>
<reference evidence="7 8" key="1">
    <citation type="submission" date="2018-05" db="EMBL/GenBank/DDBJ databases">
        <title>Vibrio limimaris sp. nov., isolated from marine sediment.</title>
        <authorList>
            <person name="Li C.-M."/>
        </authorList>
    </citation>
    <scope>NUCLEOTIDE SEQUENCE [LARGE SCALE GENOMIC DNA]</scope>
    <source>
        <strain evidence="7 8">E4404</strain>
    </source>
</reference>
<dbReference type="PRINTS" id="PR00723">
    <property type="entry name" value="SUBTILISIN"/>
</dbReference>
<name>A0A2U3B945_9VIBR</name>
<evidence type="ECO:0000313" key="8">
    <source>
        <dbReference type="Proteomes" id="UP000245362"/>
    </source>
</evidence>
<sequence>MLGRFLVLMVGQSRSGTSQRHERLGMMNPFFYRCVLHLFLGRKALLPCLLLLIPVKVSAYELLSFSNFAQTVTITPHGERYKIIESGEEVVLSDRLIVKTEPQLDKSDLLALSPKILSVREIFIADTFTYFSVRVTHQADLSRVSEQLKSHRRVLFVQPDLLQLRHPLSGEKASTKHISLLERRKIYSGYLKKIGVPTLQTQTHGKGVTIAVIDDGFLFRHPALKHKSPRFAYDLDSLTMSAQAASLGGRHGTMVASILFARPDEEIAGGIAPEADFIALRHTNTWTSKIVLSFQLANLAGADIINCSWRSRWLTEPVADVVNYLAKKGRKGKGTIVVFAAGNDGKKIIANSTEAALSSALVVSSNNSQFQRILSSSFGPSVDIMAFGGMARAASADGGYRWFNGTSLSAAIASGVAALLLSQEPELTADQVTEKLSRRLKPHGSKYIQDNKINER</sequence>
<dbReference type="RefSeq" id="WP_109319887.1">
    <property type="nucleotide sequence ID" value="NZ_QFWT01000005.1"/>
</dbReference>
<feature type="domain" description="Peptidase S8/S53" evidence="6">
    <location>
        <begin position="205"/>
        <end position="437"/>
    </location>
</feature>
<gene>
    <name evidence="7" type="ORF">DI392_10630</name>
</gene>
<dbReference type="InterPro" id="IPR015500">
    <property type="entry name" value="Peptidase_S8_subtilisin-rel"/>
</dbReference>
<dbReference type="InterPro" id="IPR050131">
    <property type="entry name" value="Peptidase_S8_subtilisin-like"/>
</dbReference>
<organism evidence="7 8">
    <name type="scientific">Vibrio albus</name>
    <dbReference type="NCBI Taxonomy" id="2200953"/>
    <lineage>
        <taxon>Bacteria</taxon>
        <taxon>Pseudomonadati</taxon>
        <taxon>Pseudomonadota</taxon>
        <taxon>Gammaproteobacteria</taxon>
        <taxon>Vibrionales</taxon>
        <taxon>Vibrionaceae</taxon>
        <taxon>Vibrio</taxon>
    </lineage>
</organism>
<dbReference type="PANTHER" id="PTHR43806">
    <property type="entry name" value="PEPTIDASE S8"/>
    <property type="match status" value="1"/>
</dbReference>
<dbReference type="GO" id="GO:0006508">
    <property type="term" value="P:proteolysis"/>
    <property type="evidence" value="ECO:0007669"/>
    <property type="project" value="UniProtKB-KW"/>
</dbReference>
<accession>A0A2U3B945</accession>
<dbReference type="AlphaFoldDB" id="A0A2U3B945"/>
<feature type="active site" description="Charge relay system" evidence="5">
    <location>
        <position position="251"/>
    </location>
</feature>
<evidence type="ECO:0000259" key="6">
    <source>
        <dbReference type="Pfam" id="PF00082"/>
    </source>
</evidence>
<evidence type="ECO:0000256" key="1">
    <source>
        <dbReference type="ARBA" id="ARBA00011073"/>
    </source>
</evidence>
<evidence type="ECO:0000313" key="7">
    <source>
        <dbReference type="EMBL" id="PWI33303.1"/>
    </source>
</evidence>
<feature type="active site" description="Charge relay system" evidence="5">
    <location>
        <position position="407"/>
    </location>
</feature>
<dbReference type="PANTHER" id="PTHR43806:SF11">
    <property type="entry name" value="CEREVISIN-RELATED"/>
    <property type="match status" value="1"/>
</dbReference>
<comment type="similarity">
    <text evidence="1 5">Belongs to the peptidase S8 family.</text>
</comment>
<keyword evidence="4 5" id="KW-0720">Serine protease</keyword>
<dbReference type="GO" id="GO:0004252">
    <property type="term" value="F:serine-type endopeptidase activity"/>
    <property type="evidence" value="ECO:0007669"/>
    <property type="project" value="UniProtKB-UniRule"/>
</dbReference>
<dbReference type="InterPro" id="IPR036852">
    <property type="entry name" value="Peptidase_S8/S53_dom_sf"/>
</dbReference>
<dbReference type="PROSITE" id="PS51892">
    <property type="entry name" value="SUBTILASE"/>
    <property type="match status" value="1"/>
</dbReference>
<dbReference type="InterPro" id="IPR023827">
    <property type="entry name" value="Peptidase_S8_Asp-AS"/>
</dbReference>
<evidence type="ECO:0000256" key="2">
    <source>
        <dbReference type="ARBA" id="ARBA00022670"/>
    </source>
</evidence>
<dbReference type="Pfam" id="PF00082">
    <property type="entry name" value="Peptidase_S8"/>
    <property type="match status" value="1"/>
</dbReference>
<comment type="caution">
    <text evidence="7">The sequence shown here is derived from an EMBL/GenBank/DDBJ whole genome shotgun (WGS) entry which is preliminary data.</text>
</comment>
<dbReference type="EMBL" id="QFWT01000005">
    <property type="protein sequence ID" value="PWI33303.1"/>
    <property type="molecule type" value="Genomic_DNA"/>
</dbReference>
<keyword evidence="2 5" id="KW-0645">Protease</keyword>
<dbReference type="Gene3D" id="3.40.50.200">
    <property type="entry name" value="Peptidase S8/S53 domain"/>
    <property type="match status" value="1"/>
</dbReference>
<evidence type="ECO:0000256" key="5">
    <source>
        <dbReference type="PROSITE-ProRule" id="PRU01240"/>
    </source>
</evidence>
<dbReference type="InterPro" id="IPR000209">
    <property type="entry name" value="Peptidase_S8/S53_dom"/>
</dbReference>
<dbReference type="PROSITE" id="PS00136">
    <property type="entry name" value="SUBTILASE_ASP"/>
    <property type="match status" value="1"/>
</dbReference>
<dbReference type="Proteomes" id="UP000245362">
    <property type="component" value="Unassembled WGS sequence"/>
</dbReference>
<feature type="active site" description="Charge relay system" evidence="5">
    <location>
        <position position="214"/>
    </location>
</feature>
<protein>
    <recommendedName>
        <fullName evidence="6">Peptidase S8/S53 domain-containing protein</fullName>
    </recommendedName>
</protein>
<proteinExistence type="inferred from homology"/>
<evidence type="ECO:0000256" key="3">
    <source>
        <dbReference type="ARBA" id="ARBA00022801"/>
    </source>
</evidence>
<dbReference type="OrthoDB" id="9790784at2"/>
<dbReference type="SUPFAM" id="SSF52743">
    <property type="entry name" value="Subtilisin-like"/>
    <property type="match status" value="1"/>
</dbReference>
<evidence type="ECO:0000256" key="4">
    <source>
        <dbReference type="ARBA" id="ARBA00022825"/>
    </source>
</evidence>
<keyword evidence="8" id="KW-1185">Reference proteome</keyword>